<accession>A0A087TEL6</accession>
<feature type="domain" description="Ig-like" evidence="3">
    <location>
        <begin position="21"/>
        <end position="112"/>
    </location>
</feature>
<evidence type="ECO:0000256" key="2">
    <source>
        <dbReference type="SAM" id="SignalP"/>
    </source>
</evidence>
<feature type="chain" id="PRO_5001829612" evidence="2">
    <location>
        <begin position="17"/>
        <end position="249"/>
    </location>
</feature>
<feature type="signal peptide" evidence="2">
    <location>
        <begin position="1"/>
        <end position="16"/>
    </location>
</feature>
<dbReference type="SUPFAM" id="SSF48726">
    <property type="entry name" value="Immunoglobulin"/>
    <property type="match status" value="1"/>
</dbReference>
<dbReference type="Gene3D" id="2.60.40.10">
    <property type="entry name" value="Immunoglobulins"/>
    <property type="match status" value="1"/>
</dbReference>
<organism evidence="4 5">
    <name type="scientific">Stegodyphus mimosarum</name>
    <name type="common">African social velvet spider</name>
    <dbReference type="NCBI Taxonomy" id="407821"/>
    <lineage>
        <taxon>Eukaryota</taxon>
        <taxon>Metazoa</taxon>
        <taxon>Ecdysozoa</taxon>
        <taxon>Arthropoda</taxon>
        <taxon>Chelicerata</taxon>
        <taxon>Arachnida</taxon>
        <taxon>Araneae</taxon>
        <taxon>Araneomorphae</taxon>
        <taxon>Entelegynae</taxon>
        <taxon>Eresoidea</taxon>
        <taxon>Eresidae</taxon>
        <taxon>Stegodyphus</taxon>
    </lineage>
</organism>
<proteinExistence type="predicted"/>
<dbReference type="InterPro" id="IPR003598">
    <property type="entry name" value="Ig_sub2"/>
</dbReference>
<dbReference type="PANTHER" id="PTHR14340">
    <property type="entry name" value="MICROFIBRIL-ASSOCIATED GLYCOPROTEIN 3"/>
    <property type="match status" value="1"/>
</dbReference>
<dbReference type="InterPro" id="IPR007110">
    <property type="entry name" value="Ig-like_dom"/>
</dbReference>
<name>A0A087TEL6_STEMI</name>
<keyword evidence="5" id="KW-1185">Reference proteome</keyword>
<reference evidence="4 5" key="1">
    <citation type="submission" date="2013-11" db="EMBL/GenBank/DDBJ databases">
        <title>Genome sequencing of Stegodyphus mimosarum.</title>
        <authorList>
            <person name="Bechsgaard J."/>
        </authorList>
    </citation>
    <scope>NUCLEOTIDE SEQUENCE [LARGE SCALE GENOMIC DNA]</scope>
</reference>
<dbReference type="OrthoDB" id="6437389at2759"/>
<sequence length="249" mass="28369">MFGKLVFVCMVHYIFASEGFPRFEKGYEIYSAQEGESLVVLCLAEGDPPPDYIWHDPSINKLLPDPLQRVFTARSSNASLLIFNRTIQNDSGPYTCSAENTHGMVSKVIQINILPNPGNNETDNVTDTVFNVEIKKVTESTVRFNVSVPSNVSFIEVKYAEKLNSSNIMRTTWKVGDIYEVRDLVPSGNYTFEFSASEEVIRLSKVILLPDQPEVILRTIYDGTVRIEWDRKFEDFRRGTIDFHSLSYT</sequence>
<dbReference type="AlphaFoldDB" id="A0A087TEL6"/>
<gene>
    <name evidence="4" type="ORF">X975_24455</name>
</gene>
<dbReference type="InterPro" id="IPR013783">
    <property type="entry name" value="Ig-like_fold"/>
</dbReference>
<dbReference type="Pfam" id="PF13927">
    <property type="entry name" value="Ig_3"/>
    <property type="match status" value="1"/>
</dbReference>
<dbReference type="SMART" id="SM00408">
    <property type="entry name" value="IGc2"/>
    <property type="match status" value="1"/>
</dbReference>
<keyword evidence="1" id="KW-0393">Immunoglobulin domain</keyword>
<keyword evidence="2" id="KW-0732">Signal</keyword>
<dbReference type="Proteomes" id="UP000054359">
    <property type="component" value="Unassembled WGS sequence"/>
</dbReference>
<evidence type="ECO:0000313" key="5">
    <source>
        <dbReference type="Proteomes" id="UP000054359"/>
    </source>
</evidence>
<dbReference type="PROSITE" id="PS50835">
    <property type="entry name" value="IG_LIKE"/>
    <property type="match status" value="1"/>
</dbReference>
<protein>
    <submittedName>
        <fullName evidence="4">Titin</fullName>
    </submittedName>
</protein>
<evidence type="ECO:0000256" key="1">
    <source>
        <dbReference type="ARBA" id="ARBA00023319"/>
    </source>
</evidence>
<evidence type="ECO:0000313" key="4">
    <source>
        <dbReference type="EMBL" id="KFM63555.1"/>
    </source>
</evidence>
<dbReference type="InterPro" id="IPR003599">
    <property type="entry name" value="Ig_sub"/>
</dbReference>
<evidence type="ECO:0000259" key="3">
    <source>
        <dbReference type="PROSITE" id="PS50835"/>
    </source>
</evidence>
<dbReference type="SMART" id="SM00409">
    <property type="entry name" value="IG"/>
    <property type="match status" value="1"/>
</dbReference>
<dbReference type="EMBL" id="KK114868">
    <property type="protein sequence ID" value="KFM63555.1"/>
    <property type="molecule type" value="Genomic_DNA"/>
</dbReference>
<feature type="non-terminal residue" evidence="4">
    <location>
        <position position="249"/>
    </location>
</feature>
<dbReference type="PANTHER" id="PTHR14340:SF9">
    <property type="entry name" value="FIBRONECTIN TYPE-III DOMAIN-CONTAINING PROTEIN"/>
    <property type="match status" value="1"/>
</dbReference>
<dbReference type="InterPro" id="IPR036179">
    <property type="entry name" value="Ig-like_dom_sf"/>
</dbReference>